<reference evidence="1 2" key="1">
    <citation type="submission" date="2016-11" db="EMBL/GenBank/DDBJ databases">
        <title>Whole genomes of Flavobacteriaceae.</title>
        <authorList>
            <person name="Stine C."/>
            <person name="Li C."/>
            <person name="Tadesse D."/>
        </authorList>
    </citation>
    <scope>NUCLEOTIDE SEQUENCE [LARGE SCALE GENOMIC DNA]</scope>
    <source>
        <strain evidence="1 2">CCUG 59446</strain>
    </source>
</reference>
<comment type="caution">
    <text evidence="1">The sequence shown here is derived from an EMBL/GenBank/DDBJ whole genome shotgun (WGS) entry which is preliminary data.</text>
</comment>
<dbReference type="InterPro" id="IPR006427">
    <property type="entry name" value="Portal_HK97"/>
</dbReference>
<name>A0A226I5F2_9FLAO</name>
<keyword evidence="2" id="KW-1185">Reference proteome</keyword>
<dbReference type="NCBIfam" id="TIGR01537">
    <property type="entry name" value="portal_HK97"/>
    <property type="match status" value="1"/>
</dbReference>
<dbReference type="InterPro" id="IPR006944">
    <property type="entry name" value="Phage/GTA_portal"/>
</dbReference>
<dbReference type="EMBL" id="MUHA01000006">
    <property type="protein sequence ID" value="OXB01740.1"/>
    <property type="molecule type" value="Genomic_DNA"/>
</dbReference>
<dbReference type="RefSeq" id="WP_089053133.1">
    <property type="nucleotide sequence ID" value="NZ_MUHA01000006.1"/>
</dbReference>
<evidence type="ECO:0000313" key="1">
    <source>
        <dbReference type="EMBL" id="OXB01740.1"/>
    </source>
</evidence>
<dbReference type="Proteomes" id="UP000198336">
    <property type="component" value="Unassembled WGS sequence"/>
</dbReference>
<gene>
    <name evidence="1" type="ORF">B0A75_04680</name>
</gene>
<dbReference type="Pfam" id="PF04860">
    <property type="entry name" value="Phage_portal"/>
    <property type="match status" value="1"/>
</dbReference>
<organism evidence="1 2">
    <name type="scientific">Flavobacterium oncorhynchi</name>
    <dbReference type="NCBI Taxonomy" id="728056"/>
    <lineage>
        <taxon>Bacteria</taxon>
        <taxon>Pseudomonadati</taxon>
        <taxon>Bacteroidota</taxon>
        <taxon>Flavobacteriia</taxon>
        <taxon>Flavobacteriales</taxon>
        <taxon>Flavobacteriaceae</taxon>
        <taxon>Flavobacterium</taxon>
    </lineage>
</organism>
<accession>A0A226I5F2</accession>
<dbReference type="AlphaFoldDB" id="A0A226I5F2"/>
<evidence type="ECO:0000313" key="2">
    <source>
        <dbReference type="Proteomes" id="UP000198336"/>
    </source>
</evidence>
<protein>
    <submittedName>
        <fullName evidence="1">Phage portal protein</fullName>
    </submittedName>
</protein>
<sequence>MSLDHAFADVFSTRSTDGQLSGGFGGFSFLLGGGKGTKANTKTAFTISAFYNGVDQLSNDMAKLPKFVFKKDGENREKDADHPVNYLISQRPNSLMTSFDFWKIIEISAIVKGNGYAEIVRNSYTGDPEELYFLEEPDVEVSIKNRKLYYKYKGRPIASSDILHFRGFSFDGLMGIGIVTFAAKQLGITIDSQTYQQEVYKDRGLGYGVIESDLKVDKGNKKLIEEGFATKMAGESKFKVPMLDEGMKYKSISITPGEAQFLETNKAGVLEVCRWLNIAPHKLKDISSGTYANIYQQSIEHVQDSMMPRVISREQELNYKLFTKKESKTLYTKFNLAVLLRGDLEMKQKFYTAMVYAGIYTRNEVRALEDMNPIEGLDEILQPVNMQALAMANKLNEDQGNGK</sequence>
<proteinExistence type="predicted"/>